<evidence type="ECO:0000313" key="3">
    <source>
        <dbReference type="Proteomes" id="UP000072530"/>
    </source>
</evidence>
<evidence type="ECO:0000259" key="1">
    <source>
        <dbReference type="PROSITE" id="PS51782"/>
    </source>
</evidence>
<dbReference type="Proteomes" id="UP000072530">
    <property type="component" value="Unassembled WGS sequence"/>
</dbReference>
<dbReference type="InterPro" id="IPR018392">
    <property type="entry name" value="LysM"/>
</dbReference>
<organism evidence="2 3">
    <name type="scientific">Streptococcus suis</name>
    <dbReference type="NCBI Taxonomy" id="1307"/>
    <lineage>
        <taxon>Bacteria</taxon>
        <taxon>Bacillati</taxon>
        <taxon>Bacillota</taxon>
        <taxon>Bacilli</taxon>
        <taxon>Lactobacillales</taxon>
        <taxon>Streptococcaceae</taxon>
        <taxon>Streptococcus</taxon>
    </lineage>
</organism>
<dbReference type="SUPFAM" id="SSF54106">
    <property type="entry name" value="LysM domain"/>
    <property type="match status" value="1"/>
</dbReference>
<proteinExistence type="predicted"/>
<dbReference type="AlphaFoldDB" id="A0A0Z8CBV0"/>
<name>A0A0Z8CBV0_STRSU</name>
<dbReference type="Pfam" id="PF01476">
    <property type="entry name" value="LysM"/>
    <property type="match status" value="1"/>
</dbReference>
<dbReference type="Pfam" id="PF26571">
    <property type="entry name" value="VldE"/>
    <property type="match status" value="1"/>
</dbReference>
<gene>
    <name evidence="2" type="ORF">ERS132393_01401</name>
</gene>
<evidence type="ECO:0000313" key="2">
    <source>
        <dbReference type="EMBL" id="CYU80862.1"/>
    </source>
</evidence>
<dbReference type="InterPro" id="IPR058593">
    <property type="entry name" value="ARB_07466-like_C"/>
</dbReference>
<dbReference type="Gene3D" id="3.10.350.10">
    <property type="entry name" value="LysM domain"/>
    <property type="match status" value="1"/>
</dbReference>
<dbReference type="CDD" id="cd00118">
    <property type="entry name" value="LysM"/>
    <property type="match status" value="1"/>
</dbReference>
<reference evidence="2 3" key="1">
    <citation type="submission" date="2016-02" db="EMBL/GenBank/DDBJ databases">
        <authorList>
            <consortium name="Pathogen Informatics"/>
        </authorList>
    </citation>
    <scope>NUCLEOTIDE SEQUENCE [LARGE SCALE GENOMIC DNA]</scope>
    <source>
        <strain evidence="2 3">LSS31</strain>
    </source>
</reference>
<protein>
    <submittedName>
        <fullName evidence="2">Peptidoglycan-binding LysM</fullName>
    </submittedName>
</protein>
<dbReference type="RefSeq" id="WP_044668979.1">
    <property type="nucleotide sequence ID" value="NZ_CEDJ01000002.1"/>
</dbReference>
<dbReference type="EMBL" id="FIGG01000005">
    <property type="protein sequence ID" value="CYU80862.1"/>
    <property type="molecule type" value="Genomic_DNA"/>
</dbReference>
<accession>A0A0Z8CBV0</accession>
<dbReference type="PROSITE" id="PS51782">
    <property type="entry name" value="LYSM"/>
    <property type="match status" value="1"/>
</dbReference>
<dbReference type="SMART" id="SM00257">
    <property type="entry name" value="LysM"/>
    <property type="match status" value="1"/>
</dbReference>
<dbReference type="InterPro" id="IPR036779">
    <property type="entry name" value="LysM_dom_sf"/>
</dbReference>
<sequence length="405" mass="44229">MKRKRTNKPQHMRRKRKTPIMKNNKKMLYTSSLALSLFSTGMISTNVLAIEWAPRTVSEISPEIVQEEGKMTYTVQYGDTLSAIALAMNIDMDLLAKINQIADVNLIFPDTVLTTTVDQNNQVTQVEIEAPVQGSTNETVQATVDLTTNQVTVEDTVVPLDQISSVTDSAPVEEVVEQPVVEAPVEEVVEQPVVEAPVEEVVEQPVVEAPVEEVVEQPVVEAPVEEVAEQPVVEAPVEEVVEQPVVEAPVEEVVEQPVVEAPVVEAPVEQPVVETPQVTALSTTTTTSTSAYDVGLQPQVAAFRAEVANAFGITSFSGYRPGDSGDHGKGLAIDFMVPESSALGDQVAAYAVANLASKNINYIIWKQRFYAPYDSIYGPAYTWNLMPDRGSITENHYDHVHVSFN</sequence>
<feature type="domain" description="LysM" evidence="1">
    <location>
        <begin position="71"/>
        <end position="115"/>
    </location>
</feature>